<keyword evidence="3" id="KW-1185">Reference proteome</keyword>
<organism evidence="2 3">
    <name type="scientific">Nocardia speluncae</name>
    <dbReference type="NCBI Taxonomy" id="419477"/>
    <lineage>
        <taxon>Bacteria</taxon>
        <taxon>Bacillati</taxon>
        <taxon>Actinomycetota</taxon>
        <taxon>Actinomycetes</taxon>
        <taxon>Mycobacteriales</taxon>
        <taxon>Nocardiaceae</taxon>
        <taxon>Nocardia</taxon>
    </lineage>
</organism>
<dbReference type="PANTHER" id="PTHR33505:SF4">
    <property type="entry name" value="PROTEIN PREY, MITOCHONDRIAL"/>
    <property type="match status" value="1"/>
</dbReference>
<dbReference type="RefSeq" id="WP_068038239.1">
    <property type="nucleotide sequence ID" value="NZ_JAAXOO010000007.1"/>
</dbReference>
<accession>A0A846XM47</accession>
<evidence type="ECO:0000256" key="1">
    <source>
        <dbReference type="HAMAP-Rule" id="MF_01187"/>
    </source>
</evidence>
<comment type="caution">
    <text evidence="2">The sequence shown here is derived from an EMBL/GenBank/DDBJ whole genome shotgun (WGS) entry which is preliminary data.</text>
</comment>
<dbReference type="AlphaFoldDB" id="A0A846XM47"/>
<sequence length="76" mass="8277">MSEHTILDPTLLSLLACPQDKGQLHLVRTGAGADVLYNPRLRVAYPIDNGIPVLLADEAHAVDEAEHADFARQFGE</sequence>
<name>A0A846XM47_9NOCA</name>
<proteinExistence type="inferred from homology"/>
<dbReference type="HAMAP" id="MF_01187">
    <property type="entry name" value="UPF0434"/>
    <property type="match status" value="1"/>
</dbReference>
<dbReference type="Gene3D" id="2.20.25.10">
    <property type="match status" value="1"/>
</dbReference>
<comment type="similarity">
    <text evidence="1">Belongs to the UPF0434 family.</text>
</comment>
<dbReference type="Pfam" id="PF03966">
    <property type="entry name" value="Trm112p"/>
    <property type="match status" value="1"/>
</dbReference>
<reference evidence="2 3" key="1">
    <citation type="submission" date="2020-04" db="EMBL/GenBank/DDBJ databases">
        <title>MicrobeNet Type strains.</title>
        <authorList>
            <person name="Nicholson A.C."/>
        </authorList>
    </citation>
    <scope>NUCLEOTIDE SEQUENCE [LARGE SCALE GENOMIC DNA]</scope>
    <source>
        <strain evidence="2 3">DSM 45078</strain>
    </source>
</reference>
<evidence type="ECO:0000313" key="3">
    <source>
        <dbReference type="Proteomes" id="UP000565715"/>
    </source>
</evidence>
<protein>
    <recommendedName>
        <fullName evidence="1">UPF0434 protein HGA13_25535</fullName>
    </recommendedName>
</protein>
<dbReference type="EMBL" id="JAAXOO010000007">
    <property type="protein sequence ID" value="NKY36405.1"/>
    <property type="molecule type" value="Genomic_DNA"/>
</dbReference>
<dbReference type="GO" id="GO:0005829">
    <property type="term" value="C:cytosol"/>
    <property type="evidence" value="ECO:0007669"/>
    <property type="project" value="TreeGrafter"/>
</dbReference>
<dbReference type="Proteomes" id="UP000565715">
    <property type="component" value="Unassembled WGS sequence"/>
</dbReference>
<evidence type="ECO:0000313" key="2">
    <source>
        <dbReference type="EMBL" id="NKY36405.1"/>
    </source>
</evidence>
<gene>
    <name evidence="2" type="ORF">HGA13_25535</name>
</gene>
<dbReference type="PANTHER" id="PTHR33505">
    <property type="entry name" value="ZGC:162634"/>
    <property type="match status" value="1"/>
</dbReference>
<dbReference type="InterPro" id="IPR005651">
    <property type="entry name" value="Trm112-like"/>
</dbReference>
<dbReference type="SUPFAM" id="SSF158997">
    <property type="entry name" value="Trm112p-like"/>
    <property type="match status" value="1"/>
</dbReference>